<dbReference type="CDD" id="cd07817">
    <property type="entry name" value="SRPBCC_8"/>
    <property type="match status" value="1"/>
</dbReference>
<organism evidence="4 5">
    <name type="scientific">Actinomycetospora atypica</name>
    <dbReference type="NCBI Taxonomy" id="1290095"/>
    <lineage>
        <taxon>Bacteria</taxon>
        <taxon>Bacillati</taxon>
        <taxon>Actinomycetota</taxon>
        <taxon>Actinomycetes</taxon>
        <taxon>Pseudonocardiales</taxon>
        <taxon>Pseudonocardiaceae</taxon>
        <taxon>Actinomycetospora</taxon>
    </lineage>
</organism>
<evidence type="ECO:0000256" key="2">
    <source>
        <dbReference type="SAM" id="SignalP"/>
    </source>
</evidence>
<feature type="compositionally biased region" description="Polar residues" evidence="1">
    <location>
        <begin position="279"/>
        <end position="288"/>
    </location>
</feature>
<name>A0ABV9YPK8_9PSEU</name>
<gene>
    <name evidence="4" type="ORF">ACFPBZ_15780</name>
</gene>
<dbReference type="RefSeq" id="WP_378037028.1">
    <property type="nucleotide sequence ID" value="NZ_JBHSIV010000015.1"/>
</dbReference>
<keyword evidence="2" id="KW-0732">Signal</keyword>
<evidence type="ECO:0000313" key="5">
    <source>
        <dbReference type="Proteomes" id="UP001595947"/>
    </source>
</evidence>
<comment type="caution">
    <text evidence="4">The sequence shown here is derived from an EMBL/GenBank/DDBJ whole genome shotgun (WGS) entry which is preliminary data.</text>
</comment>
<evidence type="ECO:0000256" key="1">
    <source>
        <dbReference type="SAM" id="MobiDB-lite"/>
    </source>
</evidence>
<protein>
    <submittedName>
        <fullName evidence="4">SRPBCC family protein</fullName>
    </submittedName>
</protein>
<dbReference type="Proteomes" id="UP001595947">
    <property type="component" value="Unassembled WGS sequence"/>
</dbReference>
<accession>A0ABV9YPK8</accession>
<dbReference type="Gene3D" id="3.30.530.20">
    <property type="match status" value="1"/>
</dbReference>
<dbReference type="InterPro" id="IPR005031">
    <property type="entry name" value="COQ10_START"/>
</dbReference>
<reference evidence="5" key="1">
    <citation type="journal article" date="2019" name="Int. J. Syst. Evol. Microbiol.">
        <title>The Global Catalogue of Microorganisms (GCM) 10K type strain sequencing project: providing services to taxonomists for standard genome sequencing and annotation.</title>
        <authorList>
            <consortium name="The Broad Institute Genomics Platform"/>
            <consortium name="The Broad Institute Genome Sequencing Center for Infectious Disease"/>
            <person name="Wu L."/>
            <person name="Ma J."/>
        </authorList>
    </citation>
    <scope>NUCLEOTIDE SEQUENCE [LARGE SCALE GENOMIC DNA]</scope>
    <source>
        <strain evidence="5">CGMCC 4.7093</strain>
    </source>
</reference>
<dbReference type="EMBL" id="JBHSIV010000015">
    <property type="protein sequence ID" value="MFC5063682.1"/>
    <property type="molecule type" value="Genomic_DNA"/>
</dbReference>
<dbReference type="InterPro" id="IPR023393">
    <property type="entry name" value="START-like_dom_sf"/>
</dbReference>
<evidence type="ECO:0000313" key="4">
    <source>
        <dbReference type="EMBL" id="MFC5063682.1"/>
    </source>
</evidence>
<feature type="chain" id="PRO_5045574240" evidence="2">
    <location>
        <begin position="23"/>
        <end position="296"/>
    </location>
</feature>
<dbReference type="Pfam" id="PF03364">
    <property type="entry name" value="Polyketide_cyc"/>
    <property type="match status" value="1"/>
</dbReference>
<dbReference type="InterPro" id="IPR047137">
    <property type="entry name" value="ORF3"/>
</dbReference>
<evidence type="ECO:0000259" key="3">
    <source>
        <dbReference type="Pfam" id="PF03364"/>
    </source>
</evidence>
<feature type="signal peptide" evidence="2">
    <location>
        <begin position="1"/>
        <end position="22"/>
    </location>
</feature>
<proteinExistence type="predicted"/>
<sequence>MTGTLAKGLAVFSLALGSAELAAPRAVARLAGVQGDGAAVRTVTSLYGARELAHGAGILGGRRKAGWVWSRVAGDVLDIATLALGAARKGAEPRRLGLSLAALAGVTVADVVTARGLSSRNGGAGECRAIAAITVNRPRSEVYRHWRDLERLPDFMAHLRSVSTDASGRSHWEATGPAGSTIRWDAEIVEDREDEVLSWRSVGDADVDNSGSVRFRDAAGGRGTEVVVDLRYRPPAGRAGAVVAKLLGEEPNQQLRDDLRRFKQVVELGEVVRSEGSPAGQSTHQQLAQRPAQPVA</sequence>
<feature type="region of interest" description="Disordered" evidence="1">
    <location>
        <begin position="273"/>
        <end position="296"/>
    </location>
</feature>
<feature type="domain" description="Coenzyme Q-binding protein COQ10 START" evidence="3">
    <location>
        <begin position="135"/>
        <end position="260"/>
    </location>
</feature>
<dbReference type="PANTHER" id="PTHR33824:SF7">
    <property type="entry name" value="POLYKETIDE CYCLASE_DEHYDRASE AND LIPID TRANSPORT SUPERFAMILY PROTEIN"/>
    <property type="match status" value="1"/>
</dbReference>
<keyword evidence="5" id="KW-1185">Reference proteome</keyword>
<dbReference type="PANTHER" id="PTHR33824">
    <property type="entry name" value="POLYKETIDE CYCLASE/DEHYDRASE AND LIPID TRANSPORT SUPERFAMILY PROTEIN"/>
    <property type="match status" value="1"/>
</dbReference>
<dbReference type="SUPFAM" id="SSF55961">
    <property type="entry name" value="Bet v1-like"/>
    <property type="match status" value="1"/>
</dbReference>